<reference evidence="2" key="1">
    <citation type="submission" date="2023-01" db="EMBL/GenBank/DDBJ databases">
        <title>Genome assembly of the deep-sea coral Lophelia pertusa.</title>
        <authorList>
            <person name="Herrera S."/>
            <person name="Cordes E."/>
        </authorList>
    </citation>
    <scope>NUCLEOTIDE SEQUENCE</scope>
    <source>
        <strain evidence="2">USNM1676648</strain>
        <tissue evidence="2">Polyp</tissue>
    </source>
</reference>
<comment type="caution">
    <text evidence="2">The sequence shown here is derived from an EMBL/GenBank/DDBJ whole genome shotgun (WGS) entry which is preliminary data.</text>
</comment>
<feature type="compositionally biased region" description="Basic and acidic residues" evidence="1">
    <location>
        <begin position="54"/>
        <end position="70"/>
    </location>
</feature>
<dbReference type="EMBL" id="MU827933">
    <property type="protein sequence ID" value="KAJ7314868.1"/>
    <property type="molecule type" value="Genomic_DNA"/>
</dbReference>
<evidence type="ECO:0000313" key="3">
    <source>
        <dbReference type="Proteomes" id="UP001163046"/>
    </source>
</evidence>
<dbReference type="Proteomes" id="UP001163046">
    <property type="component" value="Unassembled WGS sequence"/>
</dbReference>
<gene>
    <name evidence="2" type="ORF">OS493_039135</name>
</gene>
<dbReference type="AlphaFoldDB" id="A0A9W9Y714"/>
<evidence type="ECO:0000313" key="2">
    <source>
        <dbReference type="EMBL" id="KAJ7314868.1"/>
    </source>
</evidence>
<evidence type="ECO:0000256" key="1">
    <source>
        <dbReference type="SAM" id="MobiDB-lite"/>
    </source>
</evidence>
<sequence>MTMRPDVPHMHDVKRPKLRHFCCFADKPKLQQGSRRYTEPDNEVAQSNPGFILEQRRSSQEEVHSSEKKEPVYCEIPAEIWPATYENPDVGHYQSLNNANERLKSLYAGLNSHSNPCYVNTNM</sequence>
<feature type="region of interest" description="Disordered" evidence="1">
    <location>
        <begin position="32"/>
        <end position="70"/>
    </location>
</feature>
<proteinExistence type="predicted"/>
<organism evidence="2 3">
    <name type="scientific">Desmophyllum pertusum</name>
    <dbReference type="NCBI Taxonomy" id="174260"/>
    <lineage>
        <taxon>Eukaryota</taxon>
        <taxon>Metazoa</taxon>
        <taxon>Cnidaria</taxon>
        <taxon>Anthozoa</taxon>
        <taxon>Hexacorallia</taxon>
        <taxon>Scleractinia</taxon>
        <taxon>Caryophylliina</taxon>
        <taxon>Caryophylliidae</taxon>
        <taxon>Desmophyllum</taxon>
    </lineage>
</organism>
<keyword evidence="3" id="KW-1185">Reference proteome</keyword>
<name>A0A9W9Y714_9CNID</name>
<accession>A0A9W9Y714</accession>
<protein>
    <submittedName>
        <fullName evidence="2">Uncharacterized protein</fullName>
    </submittedName>
</protein>